<evidence type="ECO:0000313" key="3">
    <source>
        <dbReference type="Proteomes" id="UP000287756"/>
    </source>
</evidence>
<gene>
    <name evidence="2" type="ORF">HLI_21650</name>
</gene>
<evidence type="ECO:0000313" key="2">
    <source>
        <dbReference type="EMBL" id="QAS54859.1"/>
    </source>
</evidence>
<dbReference type="Proteomes" id="UP000287756">
    <property type="component" value="Plasmid pLDW-31"/>
</dbReference>
<feature type="compositionally biased region" description="Polar residues" evidence="1">
    <location>
        <begin position="59"/>
        <end position="69"/>
    </location>
</feature>
<dbReference type="OrthoDB" id="2844832at2"/>
<sequence length="241" mass="27801">MYVSIQEILLVIYTFFEHYVTESILSVRVEENKQSKQKTFFMAVEQMEIEDCTNEEDTSYSSSYTQSHPAESMEPDSFSDLDQGALNLLDDIEEMMVSTETEAEESHYENHEDLPSFHVSEEDMLSIQDINASEASQWEDDFYINHKTAEQEKSTLNEWTAKVIGKEGPFLHVFHGKRDWVHVGEVTAKKVSINDILLLSVTDREEGYSAEDVITLETTVTDEYIIPDEEEENHYRTALAN</sequence>
<proteinExistence type="predicted"/>
<name>A0A410MJG4_9BACI</name>
<organism evidence="2 3">
    <name type="scientific">Halobacillus litoralis</name>
    <dbReference type="NCBI Taxonomy" id="45668"/>
    <lineage>
        <taxon>Bacteria</taxon>
        <taxon>Bacillati</taxon>
        <taxon>Bacillota</taxon>
        <taxon>Bacilli</taxon>
        <taxon>Bacillales</taxon>
        <taxon>Bacillaceae</taxon>
        <taxon>Halobacillus</taxon>
    </lineage>
</organism>
<evidence type="ECO:0000256" key="1">
    <source>
        <dbReference type="SAM" id="MobiDB-lite"/>
    </source>
</evidence>
<keyword evidence="2" id="KW-0614">Plasmid</keyword>
<dbReference type="EMBL" id="CP026119">
    <property type="protein sequence ID" value="QAS54859.1"/>
    <property type="molecule type" value="Genomic_DNA"/>
</dbReference>
<reference evidence="2 3" key="1">
    <citation type="submission" date="2018-01" db="EMBL/GenBank/DDBJ databases">
        <title>The whole genome sequencing and assembly of Halobacillus litoralis ERB031 strain.</title>
        <authorList>
            <person name="Lee S.-J."/>
            <person name="Park M.-K."/>
            <person name="Kim J.-Y."/>
            <person name="Lee Y.-J."/>
            <person name="Yi H."/>
            <person name="Bahn Y.-S."/>
            <person name="Kim J.F."/>
            <person name="Lee D.-W."/>
        </authorList>
    </citation>
    <scope>NUCLEOTIDE SEQUENCE [LARGE SCALE GENOMIC DNA]</scope>
    <source>
        <strain evidence="2 3">ERB 031</strain>
        <plasmid evidence="3">pldw-31</plasmid>
    </source>
</reference>
<feature type="region of interest" description="Disordered" evidence="1">
    <location>
        <begin position="53"/>
        <end position="77"/>
    </location>
</feature>
<accession>A0A410MJG4</accession>
<geneLocation type="plasmid" evidence="3">
    <name>pldw-31</name>
</geneLocation>
<dbReference type="AlphaFoldDB" id="A0A410MJG4"/>
<protein>
    <submittedName>
        <fullName evidence="2">Uncharacterized protein</fullName>
    </submittedName>
</protein>
<dbReference type="KEGG" id="hli:HLI_21650"/>
<dbReference type="RefSeq" id="WP_128527087.1">
    <property type="nucleotide sequence ID" value="NZ_CP026119.1"/>
</dbReference>